<dbReference type="EMBL" id="CM007649">
    <property type="protein sequence ID" value="ONM40956.1"/>
    <property type="molecule type" value="Genomic_DNA"/>
</dbReference>
<reference evidence="1" key="1">
    <citation type="submission" date="2015-12" db="EMBL/GenBank/DDBJ databases">
        <title>Update maize B73 reference genome by single molecule sequencing technologies.</title>
        <authorList>
            <consortium name="Maize Genome Sequencing Project"/>
            <person name="Ware D."/>
        </authorList>
    </citation>
    <scope>NUCLEOTIDE SEQUENCE [LARGE SCALE GENOMIC DNA]</scope>
    <source>
        <tissue evidence="1">Seedling</tissue>
    </source>
</reference>
<proteinExistence type="predicted"/>
<sequence>MDASQDVWDWVVLPEHRRFYMSHGSKNLDGKDRLLFHAIRSPDTKESATAADNFAQEEVEEGIKKDDYDDKTWPQPQCPVFSVGKLKVNVIRAVLVWGSSRHRLHISHWRQAASSPPAAAENPAAVLRR</sequence>
<dbReference type="InParanoid" id="A0A1D6NL52"/>
<protein>
    <submittedName>
        <fullName evidence="1">Uncharacterized protein</fullName>
    </submittedName>
</protein>
<dbReference type="PaxDb" id="4577-AC210422.3_FGP009"/>
<name>A0A1D6NL52_MAIZE</name>
<evidence type="ECO:0000313" key="1">
    <source>
        <dbReference type="EMBL" id="ONM40956.1"/>
    </source>
</evidence>
<organism evidence="1">
    <name type="scientific">Zea mays</name>
    <name type="common">Maize</name>
    <dbReference type="NCBI Taxonomy" id="4577"/>
    <lineage>
        <taxon>Eukaryota</taxon>
        <taxon>Viridiplantae</taxon>
        <taxon>Streptophyta</taxon>
        <taxon>Embryophyta</taxon>
        <taxon>Tracheophyta</taxon>
        <taxon>Spermatophyta</taxon>
        <taxon>Magnoliopsida</taxon>
        <taxon>Liliopsida</taxon>
        <taxon>Poales</taxon>
        <taxon>Poaceae</taxon>
        <taxon>PACMAD clade</taxon>
        <taxon>Panicoideae</taxon>
        <taxon>Andropogonodae</taxon>
        <taxon>Andropogoneae</taxon>
        <taxon>Tripsacinae</taxon>
        <taxon>Zea</taxon>
    </lineage>
</organism>
<dbReference type="AlphaFoldDB" id="A0A1D6NL52"/>
<gene>
    <name evidence="1" type="ORF">ZEAMMB73_Zm00001d044354</name>
</gene>
<accession>A0A1D6NL52</accession>